<evidence type="ECO:0000313" key="2">
    <source>
        <dbReference type="EMBL" id="KAE8168470.1"/>
    </source>
</evidence>
<evidence type="ECO:0000313" key="3">
    <source>
        <dbReference type="Proteomes" id="UP000326950"/>
    </source>
</evidence>
<gene>
    <name evidence="2" type="ORF">BDV40DRAFT_250963</name>
</gene>
<feature type="chain" id="PRO_5025024607" description="Extracellular membrane protein CFEM domain-containing protein" evidence="1">
    <location>
        <begin position="20"/>
        <end position="70"/>
    </location>
</feature>
<organism evidence="2 3">
    <name type="scientific">Aspergillus tamarii</name>
    <dbReference type="NCBI Taxonomy" id="41984"/>
    <lineage>
        <taxon>Eukaryota</taxon>
        <taxon>Fungi</taxon>
        <taxon>Dikarya</taxon>
        <taxon>Ascomycota</taxon>
        <taxon>Pezizomycotina</taxon>
        <taxon>Eurotiomycetes</taxon>
        <taxon>Eurotiomycetidae</taxon>
        <taxon>Eurotiales</taxon>
        <taxon>Aspergillaceae</taxon>
        <taxon>Aspergillus</taxon>
        <taxon>Aspergillus subgen. Circumdati</taxon>
    </lineage>
</organism>
<proteinExistence type="predicted"/>
<keyword evidence="1" id="KW-0732">Signal</keyword>
<dbReference type="OrthoDB" id="4505290at2759"/>
<dbReference type="EMBL" id="ML738585">
    <property type="protein sequence ID" value="KAE8168470.1"/>
    <property type="molecule type" value="Genomic_DNA"/>
</dbReference>
<evidence type="ECO:0008006" key="4">
    <source>
        <dbReference type="Google" id="ProtNLM"/>
    </source>
</evidence>
<dbReference type="AlphaFoldDB" id="A0A5N6VCR5"/>
<protein>
    <recommendedName>
        <fullName evidence="4">Extracellular membrane protein CFEM domain-containing protein</fullName>
    </recommendedName>
</protein>
<reference evidence="2 3" key="1">
    <citation type="submission" date="2019-04" db="EMBL/GenBank/DDBJ databases">
        <title>Friends and foes A comparative genomics study of 23 Aspergillus species from section Flavi.</title>
        <authorList>
            <consortium name="DOE Joint Genome Institute"/>
            <person name="Kjaerbolling I."/>
            <person name="Vesth T."/>
            <person name="Frisvad J.C."/>
            <person name="Nybo J.L."/>
            <person name="Theobald S."/>
            <person name="Kildgaard S."/>
            <person name="Isbrandt T."/>
            <person name="Kuo A."/>
            <person name="Sato A."/>
            <person name="Lyhne E.K."/>
            <person name="Kogle M.E."/>
            <person name="Wiebenga A."/>
            <person name="Kun R.S."/>
            <person name="Lubbers R.J."/>
            <person name="Makela M.R."/>
            <person name="Barry K."/>
            <person name="Chovatia M."/>
            <person name="Clum A."/>
            <person name="Daum C."/>
            <person name="Haridas S."/>
            <person name="He G."/>
            <person name="LaButti K."/>
            <person name="Lipzen A."/>
            <person name="Mondo S."/>
            <person name="Riley R."/>
            <person name="Salamov A."/>
            <person name="Simmons B.A."/>
            <person name="Magnuson J.K."/>
            <person name="Henrissat B."/>
            <person name="Mortensen U.H."/>
            <person name="Larsen T.O."/>
            <person name="Devries R.P."/>
            <person name="Grigoriev I.V."/>
            <person name="Machida M."/>
            <person name="Baker S.E."/>
            <person name="Andersen M.R."/>
        </authorList>
    </citation>
    <scope>NUCLEOTIDE SEQUENCE [LARGE SCALE GENOMIC DNA]</scope>
    <source>
        <strain evidence="2 3">CBS 117626</strain>
    </source>
</reference>
<keyword evidence="3" id="KW-1185">Reference proteome</keyword>
<accession>A0A5N6VCR5</accession>
<sequence length="70" mass="7721">MQLLPSFITALTLSTGVFAQAWHGCAAGFSCQNNEQCRNQLDCQQQAHNNLDKIHCGQANHPVACWAYTN</sequence>
<name>A0A5N6VCR5_ASPTM</name>
<dbReference type="Proteomes" id="UP000326950">
    <property type="component" value="Unassembled WGS sequence"/>
</dbReference>
<evidence type="ECO:0000256" key="1">
    <source>
        <dbReference type="SAM" id="SignalP"/>
    </source>
</evidence>
<feature type="signal peptide" evidence="1">
    <location>
        <begin position="1"/>
        <end position="19"/>
    </location>
</feature>